<dbReference type="InterPro" id="IPR036069">
    <property type="entry name" value="DUF34/NIF3_sf"/>
</dbReference>
<organism evidence="1 2">
    <name type="scientific">Candidatus Roizmanbacteria bacterium RIFOXYD1_FULL_38_12</name>
    <dbReference type="NCBI Taxonomy" id="1802093"/>
    <lineage>
        <taxon>Bacteria</taxon>
        <taxon>Candidatus Roizmaniibacteriota</taxon>
    </lineage>
</organism>
<evidence type="ECO:0000313" key="2">
    <source>
        <dbReference type="Proteomes" id="UP000177050"/>
    </source>
</evidence>
<name>A0A1F7L258_9BACT</name>
<sequence>MNTITYKIVVGVPESHTRKVLDVLGSAGAGKIGNYSHCSSVTKTVGHFKPLSGAHPTIGEIGKIESVIEDRIETWCYKKDLKKIIQAIKSVHPYEEPVINVYKLEKLPAT</sequence>
<dbReference type="Proteomes" id="UP000177050">
    <property type="component" value="Unassembled WGS sequence"/>
</dbReference>
<protein>
    <recommendedName>
        <fullName evidence="3">NGG1p interacting factor NIF3</fullName>
    </recommendedName>
</protein>
<dbReference type="PANTHER" id="PTHR41774:SF1">
    <property type="entry name" value="NGG1P INTERACTING FACTOR NIF3"/>
    <property type="match status" value="1"/>
</dbReference>
<dbReference type="EMBL" id="MGBR01000001">
    <property type="protein sequence ID" value="OGK74146.1"/>
    <property type="molecule type" value="Genomic_DNA"/>
</dbReference>
<gene>
    <name evidence="1" type="ORF">A3K52_05255</name>
</gene>
<dbReference type="AlphaFoldDB" id="A0A1F7L258"/>
<dbReference type="PANTHER" id="PTHR41774">
    <property type="match status" value="1"/>
</dbReference>
<accession>A0A1F7L258</accession>
<comment type="caution">
    <text evidence="1">The sequence shown here is derived from an EMBL/GenBank/DDBJ whole genome shotgun (WGS) entry which is preliminary data.</text>
</comment>
<reference evidence="1 2" key="1">
    <citation type="journal article" date="2016" name="Nat. Commun.">
        <title>Thousands of microbial genomes shed light on interconnected biogeochemical processes in an aquifer system.</title>
        <authorList>
            <person name="Anantharaman K."/>
            <person name="Brown C.T."/>
            <person name="Hug L.A."/>
            <person name="Sharon I."/>
            <person name="Castelle C.J."/>
            <person name="Probst A.J."/>
            <person name="Thomas B.C."/>
            <person name="Singh A."/>
            <person name="Wilkins M.J."/>
            <person name="Karaoz U."/>
            <person name="Brodie E.L."/>
            <person name="Williams K.H."/>
            <person name="Hubbard S.S."/>
            <person name="Banfield J.F."/>
        </authorList>
    </citation>
    <scope>NUCLEOTIDE SEQUENCE [LARGE SCALE GENOMIC DNA]</scope>
</reference>
<evidence type="ECO:0000313" key="1">
    <source>
        <dbReference type="EMBL" id="OGK74146.1"/>
    </source>
</evidence>
<dbReference type="Gene3D" id="3.30.70.120">
    <property type="match status" value="1"/>
</dbReference>
<proteinExistence type="predicted"/>
<dbReference type="SUPFAM" id="SSF102705">
    <property type="entry name" value="NIF3 (NGG1p interacting factor 3)-like"/>
    <property type="match status" value="1"/>
</dbReference>
<dbReference type="InterPro" id="IPR015867">
    <property type="entry name" value="N-reg_PII/ATP_PRibTrfase_C"/>
</dbReference>
<evidence type="ECO:0008006" key="3">
    <source>
        <dbReference type="Google" id="ProtNLM"/>
    </source>
</evidence>